<dbReference type="AlphaFoldDB" id="A0ABD5C7Q6"/>
<evidence type="ECO:0000313" key="1">
    <source>
        <dbReference type="EMBL" id="MDR6201308.1"/>
    </source>
</evidence>
<dbReference type="Proteomes" id="UP001245184">
    <property type="component" value="Unassembled WGS sequence"/>
</dbReference>
<reference evidence="1 2" key="1">
    <citation type="submission" date="2023-08" db="EMBL/GenBank/DDBJ databases">
        <title>Genome sequencing of plant associated microbes to promote plant fitness in Sorghum bicolor and Oryza sativa.</title>
        <authorList>
            <person name="Coleman-Derr D."/>
        </authorList>
    </citation>
    <scope>NUCLEOTIDE SEQUENCE [LARGE SCALE GENOMIC DNA]</scope>
    <source>
        <strain evidence="1 2">SLBN-33</strain>
    </source>
</reference>
<sequence>MDLKLERNLETFFRMLGIKPVRIAPSIELINGERRTFVEVRNERVVLTLAAPIDAWQRASALRLIAACWRPERTAGVAVRAFFASGYLCVSCALPLDSKADLWLRLHRVLLDLMESSLRGE</sequence>
<organism evidence="1 2">
    <name type="scientific">Paraburkholderia graminis</name>
    <dbReference type="NCBI Taxonomy" id="60548"/>
    <lineage>
        <taxon>Bacteria</taxon>
        <taxon>Pseudomonadati</taxon>
        <taxon>Pseudomonadota</taxon>
        <taxon>Betaproteobacteria</taxon>
        <taxon>Burkholderiales</taxon>
        <taxon>Burkholderiaceae</taxon>
        <taxon>Paraburkholderia</taxon>
    </lineage>
</organism>
<dbReference type="EMBL" id="JAVIZN010000001">
    <property type="protein sequence ID" value="MDR6201308.1"/>
    <property type="molecule type" value="Genomic_DNA"/>
</dbReference>
<gene>
    <name evidence="1" type="ORF">QF025_000028</name>
</gene>
<name>A0ABD5C7Q6_9BURK</name>
<comment type="caution">
    <text evidence="1">The sequence shown here is derived from an EMBL/GenBank/DDBJ whole genome shotgun (WGS) entry which is preliminary data.</text>
</comment>
<accession>A0ABD5C7Q6</accession>
<evidence type="ECO:0000313" key="2">
    <source>
        <dbReference type="Proteomes" id="UP001245184"/>
    </source>
</evidence>
<proteinExistence type="predicted"/>
<dbReference type="RefSeq" id="WP_310029446.1">
    <property type="nucleotide sequence ID" value="NZ_JAVIZN010000001.1"/>
</dbReference>
<protein>
    <recommendedName>
        <fullName evidence="3">Type III secretion chaperone SycN</fullName>
    </recommendedName>
</protein>
<evidence type="ECO:0008006" key="3">
    <source>
        <dbReference type="Google" id="ProtNLM"/>
    </source>
</evidence>